<feature type="transmembrane region" description="Helical" evidence="1">
    <location>
        <begin position="85"/>
        <end position="108"/>
    </location>
</feature>
<keyword evidence="1" id="KW-0812">Transmembrane</keyword>
<keyword evidence="1" id="KW-1133">Transmembrane helix</keyword>
<dbReference type="OrthoDB" id="4775046at2"/>
<dbReference type="RefSeq" id="WP_129988102.1">
    <property type="nucleotide sequence ID" value="NZ_SDPU01000027.1"/>
</dbReference>
<protein>
    <submittedName>
        <fullName evidence="2">Uncharacterized protein</fullName>
    </submittedName>
</protein>
<evidence type="ECO:0000313" key="3">
    <source>
        <dbReference type="Proteomes" id="UP000291189"/>
    </source>
</evidence>
<dbReference type="AlphaFoldDB" id="A0A4Q5IXW2"/>
<keyword evidence="3" id="KW-1185">Reference proteome</keyword>
<reference evidence="2 3" key="1">
    <citation type="submission" date="2019-01" db="EMBL/GenBank/DDBJ databases">
        <title>Nocardioides guangzhouensis sp. nov., an actinobacterium isolated from soil.</title>
        <authorList>
            <person name="Fu Y."/>
            <person name="Cai Y."/>
            <person name="Lin Z."/>
            <person name="Chen P."/>
        </authorList>
    </citation>
    <scope>NUCLEOTIDE SEQUENCE [LARGE SCALE GENOMIC DNA]</scope>
    <source>
        <strain evidence="2 3">NBRC 105384</strain>
    </source>
</reference>
<evidence type="ECO:0000313" key="2">
    <source>
        <dbReference type="EMBL" id="RYU10962.1"/>
    </source>
</evidence>
<gene>
    <name evidence="2" type="ORF">ETU37_14720</name>
</gene>
<evidence type="ECO:0000256" key="1">
    <source>
        <dbReference type="SAM" id="Phobius"/>
    </source>
</evidence>
<feature type="transmembrane region" description="Helical" evidence="1">
    <location>
        <begin position="62"/>
        <end position="79"/>
    </location>
</feature>
<organism evidence="2 3">
    <name type="scientific">Nocardioides iriomotensis</name>
    <dbReference type="NCBI Taxonomy" id="715784"/>
    <lineage>
        <taxon>Bacteria</taxon>
        <taxon>Bacillati</taxon>
        <taxon>Actinomycetota</taxon>
        <taxon>Actinomycetes</taxon>
        <taxon>Propionibacteriales</taxon>
        <taxon>Nocardioidaceae</taxon>
        <taxon>Nocardioides</taxon>
    </lineage>
</organism>
<feature type="transmembrane region" description="Helical" evidence="1">
    <location>
        <begin position="31"/>
        <end position="50"/>
    </location>
</feature>
<keyword evidence="1" id="KW-0472">Membrane</keyword>
<dbReference type="Proteomes" id="UP000291189">
    <property type="component" value="Unassembled WGS sequence"/>
</dbReference>
<proteinExistence type="predicted"/>
<comment type="caution">
    <text evidence="2">The sequence shown here is derived from an EMBL/GenBank/DDBJ whole genome shotgun (WGS) entry which is preliminary data.</text>
</comment>
<dbReference type="EMBL" id="SDPU01000027">
    <property type="protein sequence ID" value="RYU10962.1"/>
    <property type="molecule type" value="Genomic_DNA"/>
</dbReference>
<name>A0A4Q5IXW2_9ACTN</name>
<sequence length="124" mass="12725">MGLGAGALLLAVGAILNYAVDVDVPYVNDDALGSILMAAGVVLLAVGLALHAARSSGGMTDTGAGLLMFAVGAVLAFALDVDVPYIWDWALGLILMVGGAIAIVASLVMHRQQTQTRRVVHDRL</sequence>
<accession>A0A4Q5IXW2</accession>